<evidence type="ECO:0000313" key="3">
    <source>
        <dbReference type="Proteomes" id="UP000030302"/>
    </source>
</evidence>
<dbReference type="AlphaFoldDB" id="A0A0A1FHI9"/>
<dbReference type="EMBL" id="CP009963">
    <property type="protein sequence ID" value="AIY44228.1"/>
    <property type="molecule type" value="Genomic_DNA"/>
</dbReference>
<evidence type="ECO:0000313" key="2">
    <source>
        <dbReference type="EMBL" id="AIY44228.1"/>
    </source>
</evidence>
<dbReference type="RefSeq" id="WP_040126143.1">
    <property type="nucleotide sequence ID" value="NZ_CP009963.1"/>
</dbReference>
<name>A0A0A1FHI9_9BURK</name>
<gene>
    <name evidence="2" type="primary">klcA</name>
    <name evidence="2" type="ORF">LT85_p049</name>
</gene>
<dbReference type="HOGENOM" id="CLU_085306_1_2_4"/>
<dbReference type="Pfam" id="PF03230">
    <property type="entry name" value="Antirestrict"/>
    <property type="match status" value="1"/>
</dbReference>
<keyword evidence="2" id="KW-0614">Plasmid</keyword>
<proteinExistence type="inferred from homology"/>
<reference evidence="3" key="1">
    <citation type="journal article" date="2014" name="Soil Biol. Biochem.">
        <title>Structure and function of bacterial communities in ageing soils: Insights from the Mendocino ecological staircase.</title>
        <authorList>
            <person name="Uroz S."/>
            <person name="Tech J.J."/>
            <person name="Sawaya N.A."/>
            <person name="Frey-Klett P."/>
            <person name="Leveau J.H.J."/>
        </authorList>
    </citation>
    <scope>NUCLEOTIDE SEQUENCE [LARGE SCALE GENOMIC DNA]</scope>
    <source>
        <strain evidence="3">Cal35</strain>
        <plasmid evidence="3">unnamed</plasmid>
    </source>
</reference>
<dbReference type="OrthoDB" id="1164967at2"/>
<dbReference type="InterPro" id="IPR042297">
    <property type="entry name" value="Antirestriction_sf"/>
</dbReference>
<dbReference type="Gene3D" id="3.30.70.3580">
    <property type="entry name" value="Antirestriction protein"/>
    <property type="match status" value="1"/>
</dbReference>
<sequence>MNNTQINQAVTASLVEEDRRLNFLPTYFGQHFVHAEFLVYRWLDKLCDAYNGGYWHYYELSNGGFYMAPKLSDSLLIEVSGNGYSGLMSADAAGIVATLFALGQLANKNHGTVAADALIDRYHLLREFLDGHIEAGKIFAAID</sequence>
<protein>
    <submittedName>
        <fullName evidence="2">Antirestriction protein klcA</fullName>
    </submittedName>
</protein>
<dbReference type="Proteomes" id="UP000030302">
    <property type="component" value="Plasmid unnamed"/>
</dbReference>
<comment type="similarity">
    <text evidence="1">Belongs to the antirestriction protein family.</text>
</comment>
<dbReference type="KEGG" id="care:LT85_p049"/>
<dbReference type="InterPro" id="IPR004914">
    <property type="entry name" value="Antirestrict"/>
</dbReference>
<organism evidence="2 3">
    <name type="scientific">Collimonas arenae</name>
    <dbReference type="NCBI Taxonomy" id="279058"/>
    <lineage>
        <taxon>Bacteria</taxon>
        <taxon>Pseudomonadati</taxon>
        <taxon>Pseudomonadota</taxon>
        <taxon>Betaproteobacteria</taxon>
        <taxon>Burkholderiales</taxon>
        <taxon>Oxalobacteraceae</taxon>
        <taxon>Collimonas</taxon>
    </lineage>
</organism>
<geneLocation type="plasmid" evidence="2 3">
    <name>unnamed</name>
</geneLocation>
<accession>A0A0A1FHI9</accession>
<keyword evidence="3" id="KW-1185">Reference proteome</keyword>
<evidence type="ECO:0000256" key="1">
    <source>
        <dbReference type="ARBA" id="ARBA00008618"/>
    </source>
</evidence>